<feature type="compositionally biased region" description="Low complexity" evidence="1">
    <location>
        <begin position="39"/>
        <end position="54"/>
    </location>
</feature>
<evidence type="ECO:0000313" key="2">
    <source>
        <dbReference type="EMBL" id="TDC74307.1"/>
    </source>
</evidence>
<comment type="caution">
    <text evidence="2">The sequence shown here is derived from an EMBL/GenBank/DDBJ whole genome shotgun (WGS) entry which is preliminary data.</text>
</comment>
<dbReference type="Gene3D" id="3.40.50.2300">
    <property type="match status" value="1"/>
</dbReference>
<reference evidence="2 3" key="1">
    <citation type="submission" date="2019-03" db="EMBL/GenBank/DDBJ databases">
        <title>Draft genome sequences of novel Actinobacteria.</title>
        <authorList>
            <person name="Sahin N."/>
            <person name="Ay H."/>
            <person name="Saygin H."/>
        </authorList>
    </citation>
    <scope>NUCLEOTIDE SEQUENCE [LARGE SCALE GENOMIC DNA]</scope>
    <source>
        <strain evidence="2 3">DSM 41900</strain>
    </source>
</reference>
<accession>A0A4R4TAV5</accession>
<dbReference type="AlphaFoldDB" id="A0A4R4TAV5"/>
<keyword evidence="3" id="KW-1185">Reference proteome</keyword>
<dbReference type="RefSeq" id="WP_132818753.1">
    <property type="nucleotide sequence ID" value="NZ_SMKI01000154.1"/>
</dbReference>
<name>A0A4R4TAV5_9ACTN</name>
<protein>
    <recommendedName>
        <fullName evidence="4">LacI family transcriptional regulator</fullName>
    </recommendedName>
</protein>
<dbReference type="SUPFAM" id="SSF53822">
    <property type="entry name" value="Periplasmic binding protein-like I"/>
    <property type="match status" value="1"/>
</dbReference>
<evidence type="ECO:0008006" key="4">
    <source>
        <dbReference type="Google" id="ProtNLM"/>
    </source>
</evidence>
<dbReference type="Proteomes" id="UP000295345">
    <property type="component" value="Unassembled WGS sequence"/>
</dbReference>
<dbReference type="InterPro" id="IPR028082">
    <property type="entry name" value="Peripla_BP_I"/>
</dbReference>
<proteinExistence type="predicted"/>
<organism evidence="2 3">
    <name type="scientific">Streptomyces hainanensis</name>
    <dbReference type="NCBI Taxonomy" id="402648"/>
    <lineage>
        <taxon>Bacteria</taxon>
        <taxon>Bacillati</taxon>
        <taxon>Actinomycetota</taxon>
        <taxon>Actinomycetes</taxon>
        <taxon>Kitasatosporales</taxon>
        <taxon>Streptomycetaceae</taxon>
        <taxon>Streptomyces</taxon>
    </lineage>
</organism>
<sequence>MRHLLGLGHRRIAMVAGPDHVVCCRARLAGYEAARALLTRPRPPAAARGGPRRSPAGDDA</sequence>
<evidence type="ECO:0000313" key="3">
    <source>
        <dbReference type="Proteomes" id="UP000295345"/>
    </source>
</evidence>
<evidence type="ECO:0000256" key="1">
    <source>
        <dbReference type="SAM" id="MobiDB-lite"/>
    </source>
</evidence>
<gene>
    <name evidence="2" type="ORF">E1283_16210</name>
</gene>
<dbReference type="EMBL" id="SMKI01000154">
    <property type="protein sequence ID" value="TDC74307.1"/>
    <property type="molecule type" value="Genomic_DNA"/>
</dbReference>
<feature type="region of interest" description="Disordered" evidence="1">
    <location>
        <begin position="39"/>
        <end position="60"/>
    </location>
</feature>